<evidence type="ECO:0000313" key="2">
    <source>
        <dbReference type="EMBL" id="KAH7939363.1"/>
    </source>
</evidence>
<keyword evidence="1" id="KW-1133">Transmembrane helix</keyword>
<feature type="transmembrane region" description="Helical" evidence="1">
    <location>
        <begin position="84"/>
        <end position="106"/>
    </location>
</feature>
<name>A0A9D4PFA0_RHISA</name>
<sequence length="113" mass="12018">MLIGFVAYAVDSLESPDEFFTVFCDGMHIQAATLNKPATSTDETTKLLSEKLFHSIIEHRDELLEALKGIDSTGDGTDDQFRPYVLATIISAIAGGAISAAVGAGVQKAINKD</sequence>
<proteinExistence type="predicted"/>
<evidence type="ECO:0000313" key="3">
    <source>
        <dbReference type="Proteomes" id="UP000821837"/>
    </source>
</evidence>
<gene>
    <name evidence="2" type="ORF">HPB52_011406</name>
</gene>
<evidence type="ECO:0000256" key="1">
    <source>
        <dbReference type="SAM" id="Phobius"/>
    </source>
</evidence>
<accession>A0A9D4PFA0</accession>
<organism evidence="2 3">
    <name type="scientific">Rhipicephalus sanguineus</name>
    <name type="common">Brown dog tick</name>
    <name type="synonym">Ixodes sanguineus</name>
    <dbReference type="NCBI Taxonomy" id="34632"/>
    <lineage>
        <taxon>Eukaryota</taxon>
        <taxon>Metazoa</taxon>
        <taxon>Ecdysozoa</taxon>
        <taxon>Arthropoda</taxon>
        <taxon>Chelicerata</taxon>
        <taxon>Arachnida</taxon>
        <taxon>Acari</taxon>
        <taxon>Parasitiformes</taxon>
        <taxon>Ixodida</taxon>
        <taxon>Ixodoidea</taxon>
        <taxon>Ixodidae</taxon>
        <taxon>Rhipicephalinae</taxon>
        <taxon>Rhipicephalus</taxon>
        <taxon>Rhipicephalus</taxon>
    </lineage>
</organism>
<keyword evidence="3" id="KW-1185">Reference proteome</keyword>
<reference evidence="2" key="2">
    <citation type="submission" date="2021-09" db="EMBL/GenBank/DDBJ databases">
        <authorList>
            <person name="Jia N."/>
            <person name="Wang J."/>
            <person name="Shi W."/>
            <person name="Du L."/>
            <person name="Sun Y."/>
            <person name="Zhan W."/>
            <person name="Jiang J."/>
            <person name="Wang Q."/>
            <person name="Zhang B."/>
            <person name="Ji P."/>
            <person name="Sakyi L.B."/>
            <person name="Cui X."/>
            <person name="Yuan T."/>
            <person name="Jiang B."/>
            <person name="Yang W."/>
            <person name="Lam T.T.-Y."/>
            <person name="Chang Q."/>
            <person name="Ding S."/>
            <person name="Wang X."/>
            <person name="Zhu J."/>
            <person name="Ruan X."/>
            <person name="Zhao L."/>
            <person name="Wei J."/>
            <person name="Que T."/>
            <person name="Du C."/>
            <person name="Cheng J."/>
            <person name="Dai P."/>
            <person name="Han X."/>
            <person name="Huang E."/>
            <person name="Gao Y."/>
            <person name="Liu J."/>
            <person name="Shao H."/>
            <person name="Ye R."/>
            <person name="Li L."/>
            <person name="Wei W."/>
            <person name="Wang X."/>
            <person name="Wang C."/>
            <person name="Huo Q."/>
            <person name="Li W."/>
            <person name="Guo W."/>
            <person name="Chen H."/>
            <person name="Chen S."/>
            <person name="Zhou L."/>
            <person name="Zhou L."/>
            <person name="Ni X."/>
            <person name="Tian J."/>
            <person name="Zhou Y."/>
            <person name="Sheng Y."/>
            <person name="Liu T."/>
            <person name="Pan Y."/>
            <person name="Xia L."/>
            <person name="Li J."/>
            <person name="Zhao F."/>
            <person name="Cao W."/>
        </authorList>
    </citation>
    <scope>NUCLEOTIDE SEQUENCE</scope>
    <source>
        <strain evidence="2">Rsan-2018</strain>
        <tissue evidence="2">Larvae</tissue>
    </source>
</reference>
<dbReference type="EMBL" id="JABSTV010001254">
    <property type="protein sequence ID" value="KAH7939363.1"/>
    <property type="molecule type" value="Genomic_DNA"/>
</dbReference>
<dbReference type="Proteomes" id="UP000821837">
    <property type="component" value="Chromosome 8"/>
</dbReference>
<dbReference type="AlphaFoldDB" id="A0A9D4PFA0"/>
<comment type="caution">
    <text evidence="2">The sequence shown here is derived from an EMBL/GenBank/DDBJ whole genome shotgun (WGS) entry which is preliminary data.</text>
</comment>
<reference evidence="2" key="1">
    <citation type="journal article" date="2020" name="Cell">
        <title>Large-Scale Comparative Analyses of Tick Genomes Elucidate Their Genetic Diversity and Vector Capacities.</title>
        <authorList>
            <consortium name="Tick Genome and Microbiome Consortium (TIGMIC)"/>
            <person name="Jia N."/>
            <person name="Wang J."/>
            <person name="Shi W."/>
            <person name="Du L."/>
            <person name="Sun Y."/>
            <person name="Zhan W."/>
            <person name="Jiang J.F."/>
            <person name="Wang Q."/>
            <person name="Zhang B."/>
            <person name="Ji P."/>
            <person name="Bell-Sakyi L."/>
            <person name="Cui X.M."/>
            <person name="Yuan T.T."/>
            <person name="Jiang B.G."/>
            <person name="Yang W.F."/>
            <person name="Lam T.T."/>
            <person name="Chang Q.C."/>
            <person name="Ding S.J."/>
            <person name="Wang X.J."/>
            <person name="Zhu J.G."/>
            <person name="Ruan X.D."/>
            <person name="Zhao L."/>
            <person name="Wei J.T."/>
            <person name="Ye R.Z."/>
            <person name="Que T.C."/>
            <person name="Du C.H."/>
            <person name="Zhou Y.H."/>
            <person name="Cheng J.X."/>
            <person name="Dai P.F."/>
            <person name="Guo W.B."/>
            <person name="Han X.H."/>
            <person name="Huang E.J."/>
            <person name="Li L.F."/>
            <person name="Wei W."/>
            <person name="Gao Y.C."/>
            <person name="Liu J.Z."/>
            <person name="Shao H.Z."/>
            <person name="Wang X."/>
            <person name="Wang C.C."/>
            <person name="Yang T.C."/>
            <person name="Huo Q.B."/>
            <person name="Li W."/>
            <person name="Chen H.Y."/>
            <person name="Chen S.E."/>
            <person name="Zhou L.G."/>
            <person name="Ni X.B."/>
            <person name="Tian J.H."/>
            <person name="Sheng Y."/>
            <person name="Liu T."/>
            <person name="Pan Y.S."/>
            <person name="Xia L.Y."/>
            <person name="Li J."/>
            <person name="Zhao F."/>
            <person name="Cao W.C."/>
        </authorList>
    </citation>
    <scope>NUCLEOTIDE SEQUENCE</scope>
    <source>
        <strain evidence="2">Rsan-2018</strain>
    </source>
</reference>
<protein>
    <submittedName>
        <fullName evidence="2">Uncharacterized protein</fullName>
    </submittedName>
</protein>
<keyword evidence="1" id="KW-0812">Transmembrane</keyword>
<dbReference type="VEuPathDB" id="VectorBase:RSAN_028692"/>
<keyword evidence="1" id="KW-0472">Membrane</keyword>